<protein>
    <submittedName>
        <fullName evidence="3">LAME_0F03180g1_1</fullName>
    </submittedName>
</protein>
<evidence type="ECO:0000313" key="3">
    <source>
        <dbReference type="EMBL" id="SCU93258.1"/>
    </source>
</evidence>
<keyword evidence="4" id="KW-1185">Reference proteome</keyword>
<proteinExistence type="predicted"/>
<organism evidence="3 4">
    <name type="scientific">Lachancea meyersii CBS 8951</name>
    <dbReference type="NCBI Taxonomy" id="1266667"/>
    <lineage>
        <taxon>Eukaryota</taxon>
        <taxon>Fungi</taxon>
        <taxon>Dikarya</taxon>
        <taxon>Ascomycota</taxon>
        <taxon>Saccharomycotina</taxon>
        <taxon>Saccharomycetes</taxon>
        <taxon>Saccharomycetales</taxon>
        <taxon>Saccharomycetaceae</taxon>
        <taxon>Lachancea</taxon>
    </lineage>
</organism>
<dbReference type="OrthoDB" id="2405722at2759"/>
<evidence type="ECO:0000259" key="2">
    <source>
        <dbReference type="Pfam" id="PF08595"/>
    </source>
</evidence>
<name>A0A1G4JR18_9SACH</name>
<dbReference type="GO" id="GO:0005829">
    <property type="term" value="C:cytosol"/>
    <property type="evidence" value="ECO:0007669"/>
    <property type="project" value="TreeGrafter"/>
</dbReference>
<evidence type="ECO:0000256" key="1">
    <source>
        <dbReference type="SAM" id="MobiDB-lite"/>
    </source>
</evidence>
<sequence length="354" mass="39580">MTEAYQIDEAEVQNQIRQFSSAALRQRSGNFPRLKRSRDGSVFPATDGATTNRGNKLLQNSEGVKRTSLRNHGGSRDSHVFYNGSVHKLLARNRRGDEAYDDDEDNSCSADLHELVNVRQILAPISSLEDIAKHPAISKTFQSSVLGELALQAVLMIKKEQSNVVSFSKLLEAFLGDYPGPLVESKLKLEEYDHNLKLQDDAALGDETVGDAKAQQQLQPLKSERDSIDGDPFFALPQFDPLSVLPTVISRKQDSTTEEVEAARQLAQIALQRNQEFIRNLQKIRNCIVKAQRIKERISMWGREYAGIPEEGLTVPNALHVVKRGLISATTNRTMTEKRIDAEAKNEDDSERPS</sequence>
<dbReference type="Pfam" id="PF08595">
    <property type="entry name" value="RXT2_N"/>
    <property type="match status" value="1"/>
</dbReference>
<feature type="region of interest" description="Disordered" evidence="1">
    <location>
        <begin position="27"/>
        <end position="55"/>
    </location>
</feature>
<dbReference type="PANTHER" id="PTHR28232">
    <property type="entry name" value="TRANSCRIPTIONAL REGULATORY PROTEIN RXT2"/>
    <property type="match status" value="1"/>
</dbReference>
<dbReference type="InterPro" id="IPR039602">
    <property type="entry name" value="Rxt2"/>
</dbReference>
<evidence type="ECO:0000313" key="4">
    <source>
        <dbReference type="Proteomes" id="UP000191144"/>
    </source>
</evidence>
<dbReference type="InterPro" id="IPR013904">
    <property type="entry name" value="RXT2_N"/>
</dbReference>
<dbReference type="Proteomes" id="UP000191144">
    <property type="component" value="Chromosome F"/>
</dbReference>
<dbReference type="GO" id="GO:0033698">
    <property type="term" value="C:Rpd3L complex"/>
    <property type="evidence" value="ECO:0007669"/>
    <property type="project" value="TreeGrafter"/>
</dbReference>
<dbReference type="AlphaFoldDB" id="A0A1G4JR18"/>
<dbReference type="EMBL" id="LT598477">
    <property type="protein sequence ID" value="SCU93258.1"/>
    <property type="molecule type" value="Genomic_DNA"/>
</dbReference>
<accession>A0A1G4JR18</accession>
<dbReference type="PANTHER" id="PTHR28232:SF1">
    <property type="entry name" value="TRANSCRIPTIONAL REGULATORY PROTEIN RXT2"/>
    <property type="match status" value="1"/>
</dbReference>
<feature type="domain" description="Transcriptional regulatory protein RXT2 N-terminal" evidence="2">
    <location>
        <begin position="51"/>
        <end position="177"/>
    </location>
</feature>
<gene>
    <name evidence="3" type="ORF">LAME_0F03180G</name>
</gene>
<reference evidence="4" key="1">
    <citation type="submission" date="2016-03" db="EMBL/GenBank/DDBJ databases">
        <authorList>
            <person name="Devillers Hugo."/>
        </authorList>
    </citation>
    <scope>NUCLEOTIDE SEQUENCE [LARGE SCALE GENOMIC DNA]</scope>
</reference>